<evidence type="ECO:0000313" key="2">
    <source>
        <dbReference type="Proteomes" id="UP001321047"/>
    </source>
</evidence>
<dbReference type="InterPro" id="IPR045396">
    <property type="entry name" value="DUF6517"/>
</dbReference>
<proteinExistence type="predicted"/>
<sequence length="215" mass="23003">MNRRAVLASTGVVGLASLSGCLGLAGLDEHESKPAGVNRSVLDDTGYDQTGVEPLSIKEEFDAVLFSESVSVTNHMTEHDKEVEIPGVGSQRAATFVVLTTPQVSVLGRELNPVGEMSTRELVDLVADNYDNIGDPTPVGEEEVTVFGETTTMSRYSTQADFDGTELDVLMHVTTAVETEDDLLFTVGVYPEDLEDVEGDNIVALAEGVIEDAHE</sequence>
<keyword evidence="2" id="KW-1185">Reference proteome</keyword>
<dbReference type="PROSITE" id="PS51257">
    <property type="entry name" value="PROKAR_LIPOPROTEIN"/>
    <property type="match status" value="1"/>
</dbReference>
<comment type="caution">
    <text evidence="1">The sequence shown here is derived from an EMBL/GenBank/DDBJ whole genome shotgun (WGS) entry which is preliminary data.</text>
</comment>
<dbReference type="EMBL" id="JAOPJZ010000044">
    <property type="protein sequence ID" value="MCU4754439.1"/>
    <property type="molecule type" value="Genomic_DNA"/>
</dbReference>
<dbReference type="RefSeq" id="WP_342810738.1">
    <property type="nucleotide sequence ID" value="NZ_JAOPJZ010000044.1"/>
</dbReference>
<gene>
    <name evidence="1" type="ORF">OB919_21130</name>
</gene>
<dbReference type="Proteomes" id="UP001321047">
    <property type="component" value="Unassembled WGS sequence"/>
</dbReference>
<dbReference type="Pfam" id="PF20127">
    <property type="entry name" value="DUF6517"/>
    <property type="match status" value="1"/>
</dbReference>
<name>A0AAP2ZBY6_9EURY</name>
<protein>
    <submittedName>
        <fullName evidence="1">DUF6517 family protein</fullName>
    </submittedName>
</protein>
<organism evidence="1 2">
    <name type="scientific">Natronosalvus hydrolyticus</name>
    <dbReference type="NCBI Taxonomy" id="2979988"/>
    <lineage>
        <taxon>Archaea</taxon>
        <taxon>Methanobacteriati</taxon>
        <taxon>Methanobacteriota</taxon>
        <taxon>Stenosarchaea group</taxon>
        <taxon>Halobacteria</taxon>
        <taxon>Halobacteriales</taxon>
        <taxon>Natrialbaceae</taxon>
        <taxon>Natronosalvus</taxon>
    </lineage>
</organism>
<dbReference type="AlphaFoldDB" id="A0AAP2ZBY6"/>
<evidence type="ECO:0000313" key="1">
    <source>
        <dbReference type="EMBL" id="MCU4754439.1"/>
    </source>
</evidence>
<accession>A0AAP2ZBY6</accession>
<reference evidence="1 2" key="1">
    <citation type="submission" date="2022-09" db="EMBL/GenBank/DDBJ databases">
        <title>Enrichment on poylsaccharides allowed isolation of novel metabolic and taxonomic groups of Haloarchaea.</title>
        <authorList>
            <person name="Sorokin D.Y."/>
            <person name="Elcheninov A.G."/>
            <person name="Khizhniak T.V."/>
            <person name="Kolganova T.V."/>
            <person name="Kublanov I.V."/>
        </authorList>
    </citation>
    <scope>NUCLEOTIDE SEQUENCE [LARGE SCALE GENOMIC DNA]</scope>
    <source>
        <strain evidence="1 2">AArc-curdl1</strain>
    </source>
</reference>